<dbReference type="Gene3D" id="3.40.50.2300">
    <property type="match status" value="1"/>
</dbReference>
<dbReference type="Proteomes" id="UP000069205">
    <property type="component" value="Chromosome"/>
</dbReference>
<evidence type="ECO:0000313" key="5">
    <source>
        <dbReference type="Proteomes" id="UP000069205"/>
    </source>
</evidence>
<feature type="domain" description="Response regulatory" evidence="3">
    <location>
        <begin position="3"/>
        <end position="117"/>
    </location>
</feature>
<evidence type="ECO:0000256" key="2">
    <source>
        <dbReference type="PROSITE-ProRule" id="PRU00169"/>
    </source>
</evidence>
<organism evidence="4 5">
    <name type="scientific">Nitrospira moscoviensis</name>
    <dbReference type="NCBI Taxonomy" id="42253"/>
    <lineage>
        <taxon>Bacteria</taxon>
        <taxon>Pseudomonadati</taxon>
        <taxon>Nitrospirota</taxon>
        <taxon>Nitrospiria</taxon>
        <taxon>Nitrospirales</taxon>
        <taxon>Nitrospiraceae</taxon>
        <taxon>Nitrospira</taxon>
    </lineage>
</organism>
<dbReference type="InterPro" id="IPR001789">
    <property type="entry name" value="Sig_transdc_resp-reg_receiver"/>
</dbReference>
<dbReference type="InterPro" id="IPR050595">
    <property type="entry name" value="Bact_response_regulator"/>
</dbReference>
<gene>
    <name evidence="4" type="ORF">NITMOv2_0751</name>
</gene>
<dbReference type="SUPFAM" id="SSF52172">
    <property type="entry name" value="CheY-like"/>
    <property type="match status" value="1"/>
</dbReference>
<dbReference type="PROSITE" id="PS50110">
    <property type="entry name" value="RESPONSE_REGULATORY"/>
    <property type="match status" value="1"/>
</dbReference>
<dbReference type="KEGG" id="nmv:NITMOv2_0751"/>
<dbReference type="AlphaFoldDB" id="A0A0K2G9A1"/>
<dbReference type="RefSeq" id="WP_053378568.1">
    <property type="nucleotide sequence ID" value="NZ_CP011801.1"/>
</dbReference>
<dbReference type="GO" id="GO:0000160">
    <property type="term" value="P:phosphorelay signal transduction system"/>
    <property type="evidence" value="ECO:0007669"/>
    <property type="project" value="InterPro"/>
</dbReference>
<dbReference type="SMART" id="SM00448">
    <property type="entry name" value="REC"/>
    <property type="match status" value="1"/>
</dbReference>
<proteinExistence type="predicted"/>
<dbReference type="InterPro" id="IPR011006">
    <property type="entry name" value="CheY-like_superfamily"/>
</dbReference>
<dbReference type="PANTHER" id="PTHR44591">
    <property type="entry name" value="STRESS RESPONSE REGULATOR PROTEIN 1"/>
    <property type="match status" value="1"/>
</dbReference>
<accession>A0A0K2G9A1</accession>
<dbReference type="PANTHER" id="PTHR44591:SF21">
    <property type="entry name" value="TWO-COMPONENT RESPONSE REGULATOR"/>
    <property type="match status" value="1"/>
</dbReference>
<evidence type="ECO:0000256" key="1">
    <source>
        <dbReference type="ARBA" id="ARBA00022553"/>
    </source>
</evidence>
<dbReference type="OrthoDB" id="9800897at2"/>
<dbReference type="Pfam" id="PF00072">
    <property type="entry name" value="Response_reg"/>
    <property type="match status" value="1"/>
</dbReference>
<evidence type="ECO:0000313" key="4">
    <source>
        <dbReference type="EMBL" id="ALA57187.1"/>
    </source>
</evidence>
<reference evidence="4 5" key="1">
    <citation type="journal article" date="2015" name="Proc. Natl. Acad. Sci. U.S.A.">
        <title>Expanded metabolic versatility of ubiquitous nitrite-oxidizing bacteria from the genus Nitrospira.</title>
        <authorList>
            <person name="Koch H."/>
            <person name="Lucker S."/>
            <person name="Albertsen M."/>
            <person name="Kitzinger K."/>
            <person name="Herbold C."/>
            <person name="Spieck E."/>
            <person name="Nielsen P.H."/>
            <person name="Wagner M."/>
            <person name="Daims H."/>
        </authorList>
    </citation>
    <scope>NUCLEOTIDE SEQUENCE [LARGE SCALE GENOMIC DNA]</scope>
    <source>
        <strain evidence="4 5">NSP M-1</strain>
    </source>
</reference>
<keyword evidence="1 2" id="KW-0597">Phosphoprotein</keyword>
<evidence type="ECO:0000259" key="3">
    <source>
        <dbReference type="PROSITE" id="PS50110"/>
    </source>
</evidence>
<dbReference type="STRING" id="42253.NITMOv2_0751"/>
<dbReference type="EMBL" id="CP011801">
    <property type="protein sequence ID" value="ALA57187.1"/>
    <property type="molecule type" value="Genomic_DNA"/>
</dbReference>
<dbReference type="CDD" id="cd00156">
    <property type="entry name" value="REC"/>
    <property type="match status" value="1"/>
</dbReference>
<name>A0A0K2G9A1_NITMO</name>
<keyword evidence="5" id="KW-1185">Reference proteome</keyword>
<dbReference type="PATRIC" id="fig|42253.5.peg.742"/>
<sequence length="126" mass="13687">MAKILVIDDDARDRELLAAVLEERGYQVTSAENGRTGLTLCHRGVPDAVVLDLDMPGIDGRSLLRQLRTLHPSLPVVVFSGRSAEEVEEELLNQGATAFIQKAFSQDKLGPALQEVLPSPATNKPK</sequence>
<feature type="modified residue" description="4-aspartylphosphate" evidence="2">
    <location>
        <position position="52"/>
    </location>
</feature>
<protein>
    <submittedName>
        <fullName evidence="4">Response regulator, CheY-like</fullName>
    </submittedName>
</protein>